<name>A0A7T6VLZ7_9BURK</name>
<dbReference type="RefSeq" id="WP_199569049.1">
    <property type="nucleotide sequence ID" value="NZ_CADEPR010000007.1"/>
</dbReference>
<sequence>MVTYAIRALRGIPQRLGRFRHASRARRRSPAPPAPHSSRAATLATIGASLVMAACSWTPHDVQADGIVWQVDNATTRPVGNWQMLGVHDLLIQWSVVDDTAYVPGTGIRSAPHLPDWARIGREPWAANVILGLAGYQDEKRARTHLSTLAEQSAQVARVRVPLHVTGYYFPVEIDPTWQDAPRLAEILQRLPRPLWVSVYDQTNIGGKALADWLASWLPADVGVFFQDGCGVYAREPYVARTYVDELASRLGKRRVRMIAEAFRPAEHGGFRPATAEELGKQLATYRGYPVYLFDGPHYVSDDLTRALVTGTPGSPASGPAATTP</sequence>
<protein>
    <recommendedName>
        <fullName evidence="4">DUF3142 domain-containing protein</fullName>
    </recommendedName>
</protein>
<dbReference type="KEGG" id="bann:JFN94_21275"/>
<gene>
    <name evidence="2" type="ORF">JFN94_21275</name>
</gene>
<evidence type="ECO:0000313" key="3">
    <source>
        <dbReference type="Proteomes" id="UP000596205"/>
    </source>
</evidence>
<dbReference type="Gene3D" id="3.20.20.80">
    <property type="entry name" value="Glycosidases"/>
    <property type="match status" value="1"/>
</dbReference>
<dbReference type="EMBL" id="CP066770">
    <property type="protein sequence ID" value="QQK06373.1"/>
    <property type="molecule type" value="Genomic_DNA"/>
</dbReference>
<evidence type="ECO:0008006" key="4">
    <source>
        <dbReference type="Google" id="ProtNLM"/>
    </source>
</evidence>
<evidence type="ECO:0000256" key="1">
    <source>
        <dbReference type="SAM" id="MobiDB-lite"/>
    </source>
</evidence>
<organism evidence="2 3">
    <name type="scientific">Burkholderia anthina</name>
    <dbReference type="NCBI Taxonomy" id="179879"/>
    <lineage>
        <taxon>Bacteria</taxon>
        <taxon>Pseudomonadati</taxon>
        <taxon>Pseudomonadota</taxon>
        <taxon>Betaproteobacteria</taxon>
        <taxon>Burkholderiales</taxon>
        <taxon>Burkholderiaceae</taxon>
        <taxon>Burkholderia</taxon>
        <taxon>Burkholderia cepacia complex</taxon>
    </lineage>
</organism>
<evidence type="ECO:0000313" key="2">
    <source>
        <dbReference type="EMBL" id="QQK06373.1"/>
    </source>
</evidence>
<accession>A0A7T6VLZ7</accession>
<reference evidence="2 3" key="1">
    <citation type="submission" date="2020-12" db="EMBL/GenBank/DDBJ databases">
        <title>Complete genome sequence of Burkholderia anthina BJQ0011.</title>
        <authorList>
            <person name="Xu Y."/>
        </authorList>
    </citation>
    <scope>NUCLEOTIDE SEQUENCE [LARGE SCALE GENOMIC DNA]</scope>
    <source>
        <strain evidence="2 3">BJQ0011</strain>
    </source>
</reference>
<feature type="region of interest" description="Disordered" evidence="1">
    <location>
        <begin position="20"/>
        <end position="39"/>
    </location>
</feature>
<dbReference type="AlphaFoldDB" id="A0A7T6VLZ7"/>
<dbReference type="Proteomes" id="UP000596205">
    <property type="component" value="Chromosome 2"/>
</dbReference>
<proteinExistence type="predicted"/>
<feature type="compositionally biased region" description="Basic residues" evidence="1">
    <location>
        <begin position="20"/>
        <end position="29"/>
    </location>
</feature>